<name>A0ABZ1C8K5_9BACT</name>
<evidence type="ECO:0008006" key="4">
    <source>
        <dbReference type="Google" id="ProtNLM"/>
    </source>
</evidence>
<gene>
    <name evidence="2" type="ORF">K1X11_000945</name>
</gene>
<keyword evidence="3" id="KW-1185">Reference proteome</keyword>
<accession>A0ABZ1C8K5</accession>
<evidence type="ECO:0000313" key="2">
    <source>
        <dbReference type="EMBL" id="WRQ87955.1"/>
    </source>
</evidence>
<evidence type="ECO:0000256" key="1">
    <source>
        <dbReference type="SAM" id="SignalP"/>
    </source>
</evidence>
<reference evidence="2 3" key="1">
    <citation type="submission" date="2023-12" db="EMBL/GenBank/DDBJ databases">
        <title>Description of an unclassified Opitutus bacterium of Verrucomicrobiota.</title>
        <authorList>
            <person name="Zhang D.-F."/>
        </authorList>
    </citation>
    <scope>NUCLEOTIDE SEQUENCE [LARGE SCALE GENOMIC DNA]</scope>
    <source>
        <strain evidence="2 3">WL0086</strain>
    </source>
</reference>
<evidence type="ECO:0000313" key="3">
    <source>
        <dbReference type="Proteomes" id="UP000738431"/>
    </source>
</evidence>
<proteinExistence type="predicted"/>
<sequence length="596" mass="66576">MTRWFRICGLWLLAGLLTAHAQLEVAPDDAQRPPTAEWLENVLGAGEQMTWSQLSRAASDAAIVAAEANRSEAMEGWLVVARWARVMGSNQRDVSDRWILAMNQAGLGHPNMPSEYDVPDAIVSERLTEAFVVQLFTDVELSRSLFDLVSPYDNLLVVLDHLQRLQQVGGADFTRYRQLALALALVFDTPPPPTWPHGQVSSRLLPRERPDIVEAFGFWIQSDRRRMTLHRLDQLSAAELKFVVDAAAPFAELAWVQRQPRFDFAGLPRAYDAVEYATARADQGIYLWPGSSYALPAILSAGGICIDQAYFASEVGKARGVPTLLFRGAGLDGRHAWFGYLDARRHWQFDVGRYEEQQLVAGLAFDPQTWSVVNDHELAFLAEGFRRLPAYHQSRAWQYLAAEQLGRGDPAAAVAAAKRATGHETRNVAAWDILSLAEREAGVSAREREGTLRRAAWALQRYPDLHLRFMREVIALMREHGQVSAAAQEERMLARRFTGERIDLAVAQAAERMSRSLSEDPPALQMRVFASVLRQFGPGAGIKAFDVLVEPRVIALLRARRVDEARQVVAVARQTLAPEAGSQLAREFANLEPMLR</sequence>
<dbReference type="Proteomes" id="UP000738431">
    <property type="component" value="Chromosome"/>
</dbReference>
<feature type="chain" id="PRO_5047314193" description="Transglutaminase-like domain-containing protein" evidence="1">
    <location>
        <begin position="22"/>
        <end position="596"/>
    </location>
</feature>
<keyword evidence="1" id="KW-0732">Signal</keyword>
<dbReference type="RefSeq" id="WP_221029009.1">
    <property type="nucleotide sequence ID" value="NZ_CP139781.1"/>
</dbReference>
<feature type="signal peptide" evidence="1">
    <location>
        <begin position="1"/>
        <end position="21"/>
    </location>
</feature>
<organism evidence="2 3">
    <name type="scientific">Actomonas aquatica</name>
    <dbReference type="NCBI Taxonomy" id="2866162"/>
    <lineage>
        <taxon>Bacteria</taxon>
        <taxon>Pseudomonadati</taxon>
        <taxon>Verrucomicrobiota</taxon>
        <taxon>Opitutia</taxon>
        <taxon>Opitutales</taxon>
        <taxon>Opitutaceae</taxon>
        <taxon>Actomonas</taxon>
    </lineage>
</organism>
<protein>
    <recommendedName>
        <fullName evidence="4">Transglutaminase-like domain-containing protein</fullName>
    </recommendedName>
</protein>
<dbReference type="EMBL" id="CP139781">
    <property type="protein sequence ID" value="WRQ87955.1"/>
    <property type="molecule type" value="Genomic_DNA"/>
</dbReference>